<dbReference type="EMBL" id="JAVIZX010000001">
    <property type="protein sequence ID" value="MDR6214584.1"/>
    <property type="molecule type" value="Genomic_DNA"/>
</dbReference>
<feature type="transmembrane region" description="Helical" evidence="6">
    <location>
        <begin position="28"/>
        <end position="46"/>
    </location>
</feature>
<feature type="compositionally biased region" description="Basic and acidic residues" evidence="5">
    <location>
        <begin position="347"/>
        <end position="358"/>
    </location>
</feature>
<protein>
    <submittedName>
        <fullName evidence="7">Type IV secretion system protein VirB6</fullName>
    </submittedName>
</protein>
<gene>
    <name evidence="7" type="ORF">QE399_002273</name>
</gene>
<feature type="transmembrane region" description="Helical" evidence="6">
    <location>
        <begin position="167"/>
        <end position="188"/>
    </location>
</feature>
<keyword evidence="4 6" id="KW-0472">Membrane</keyword>
<feature type="transmembrane region" description="Helical" evidence="6">
    <location>
        <begin position="67"/>
        <end position="85"/>
    </location>
</feature>
<feature type="compositionally biased region" description="Polar residues" evidence="5">
    <location>
        <begin position="325"/>
        <end position="343"/>
    </location>
</feature>
<sequence>MEFTYYALIYSWLTDKIDTFGSGFVGRSMQFATSIALALLTVWIIVQGFRILTGRSRDSMMGMVSDMGRVAVIVAAATVMAIGSLDLQQFFGEDLTRNINTLVTGSDESPSSNIDRNLAYTQLAMGAIEAIPVPPDDAAGSNAQSRASLIALLGVAGPPMTAGAMLLMYKVAMALFIGLGPLFILCLIFEPTKPMFHRWLMYGLATLFSLAVLNFMVSIVLELTLRVAAAMWASTVINAITGANAEGFTNQALQQGGIGLLMTVLLVSTPPMAAAFFGGTLGQFMSYAQVNGGGSVNRPGPQGQPPGSWGGFGAGASSSPVSTRDAPTSGVQAYSRPSAQAPASDTIKTHQRESGAST</sequence>
<organism evidence="7 8">
    <name type="scientific">Paracidovorax wautersii</name>
    <dbReference type="NCBI Taxonomy" id="1177982"/>
    <lineage>
        <taxon>Bacteria</taxon>
        <taxon>Pseudomonadati</taxon>
        <taxon>Pseudomonadota</taxon>
        <taxon>Betaproteobacteria</taxon>
        <taxon>Burkholderiales</taxon>
        <taxon>Comamonadaceae</taxon>
        <taxon>Paracidovorax</taxon>
    </lineage>
</organism>
<dbReference type="RefSeq" id="WP_309828843.1">
    <property type="nucleotide sequence ID" value="NZ_JAVIZX010000001.1"/>
</dbReference>
<name>A0ABU1IE98_9BURK</name>
<accession>A0ABU1IE98</accession>
<proteinExistence type="predicted"/>
<evidence type="ECO:0000256" key="6">
    <source>
        <dbReference type="SAM" id="Phobius"/>
    </source>
</evidence>
<comment type="subcellular location">
    <subcellularLocation>
        <location evidence="1">Membrane</location>
        <topology evidence="1">Multi-pass membrane protein</topology>
    </subcellularLocation>
</comment>
<evidence type="ECO:0000256" key="4">
    <source>
        <dbReference type="ARBA" id="ARBA00023136"/>
    </source>
</evidence>
<evidence type="ECO:0000256" key="1">
    <source>
        <dbReference type="ARBA" id="ARBA00004141"/>
    </source>
</evidence>
<reference evidence="7 8" key="1">
    <citation type="submission" date="2023-08" db="EMBL/GenBank/DDBJ databases">
        <title>Functional and genomic diversity of the sorghum phyllosphere microbiome.</title>
        <authorList>
            <person name="Shade A."/>
        </authorList>
    </citation>
    <scope>NUCLEOTIDE SEQUENCE [LARGE SCALE GENOMIC DNA]</scope>
    <source>
        <strain evidence="7 8">SORGH_AS_0335</strain>
    </source>
</reference>
<evidence type="ECO:0000256" key="5">
    <source>
        <dbReference type="SAM" id="MobiDB-lite"/>
    </source>
</evidence>
<dbReference type="Pfam" id="PF04610">
    <property type="entry name" value="TrbL"/>
    <property type="match status" value="1"/>
</dbReference>
<evidence type="ECO:0000313" key="7">
    <source>
        <dbReference type="EMBL" id="MDR6214584.1"/>
    </source>
</evidence>
<feature type="region of interest" description="Disordered" evidence="5">
    <location>
        <begin position="295"/>
        <end position="358"/>
    </location>
</feature>
<keyword evidence="2 6" id="KW-0812">Transmembrane</keyword>
<dbReference type="InterPro" id="IPR007688">
    <property type="entry name" value="Conjugal_tfr_TrbL/VirB6"/>
</dbReference>
<evidence type="ECO:0000256" key="2">
    <source>
        <dbReference type="ARBA" id="ARBA00022692"/>
    </source>
</evidence>
<evidence type="ECO:0000313" key="8">
    <source>
        <dbReference type="Proteomes" id="UP001267710"/>
    </source>
</evidence>
<feature type="transmembrane region" description="Helical" evidence="6">
    <location>
        <begin position="200"/>
        <end position="221"/>
    </location>
</feature>
<keyword evidence="3 6" id="KW-1133">Transmembrane helix</keyword>
<feature type="transmembrane region" description="Helical" evidence="6">
    <location>
        <begin position="257"/>
        <end position="277"/>
    </location>
</feature>
<keyword evidence="8" id="KW-1185">Reference proteome</keyword>
<dbReference type="Proteomes" id="UP001267710">
    <property type="component" value="Unassembled WGS sequence"/>
</dbReference>
<comment type="caution">
    <text evidence="7">The sequence shown here is derived from an EMBL/GenBank/DDBJ whole genome shotgun (WGS) entry which is preliminary data.</text>
</comment>
<evidence type="ECO:0000256" key="3">
    <source>
        <dbReference type="ARBA" id="ARBA00022989"/>
    </source>
</evidence>